<evidence type="ECO:0000256" key="7">
    <source>
        <dbReference type="ARBA" id="ARBA00022927"/>
    </source>
</evidence>
<keyword evidence="3" id="KW-0813">Transport</keyword>
<dbReference type="GO" id="GO:0055085">
    <property type="term" value="P:transmembrane transport"/>
    <property type="evidence" value="ECO:0007669"/>
    <property type="project" value="InterPro"/>
</dbReference>
<proteinExistence type="inferred from homology"/>
<evidence type="ECO:0000313" key="13">
    <source>
        <dbReference type="Proteomes" id="UP001319180"/>
    </source>
</evidence>
<dbReference type="RefSeq" id="WP_254093230.1">
    <property type="nucleotide sequence ID" value="NZ_JAHESC010000053.1"/>
</dbReference>
<keyword evidence="9" id="KW-0472">Membrane</keyword>
<dbReference type="InterPro" id="IPR051045">
    <property type="entry name" value="TonB-dependent_transducer"/>
</dbReference>
<feature type="non-terminal residue" evidence="12">
    <location>
        <position position="1"/>
    </location>
</feature>
<dbReference type="InterPro" id="IPR008969">
    <property type="entry name" value="CarboxyPept-like_regulatory"/>
</dbReference>
<evidence type="ECO:0000256" key="10">
    <source>
        <dbReference type="SAM" id="MobiDB-lite"/>
    </source>
</evidence>
<dbReference type="GO" id="GO:0031992">
    <property type="term" value="F:energy transducer activity"/>
    <property type="evidence" value="ECO:0007669"/>
    <property type="project" value="InterPro"/>
</dbReference>
<keyword evidence="5" id="KW-0997">Cell inner membrane</keyword>
<accession>A0AAP2DG14</accession>
<dbReference type="GO" id="GO:0030288">
    <property type="term" value="C:outer membrane-bounded periplasmic space"/>
    <property type="evidence" value="ECO:0007669"/>
    <property type="project" value="InterPro"/>
</dbReference>
<keyword evidence="4" id="KW-1003">Cell membrane</keyword>
<dbReference type="GO" id="GO:0015891">
    <property type="term" value="P:siderophore transport"/>
    <property type="evidence" value="ECO:0007669"/>
    <property type="project" value="InterPro"/>
</dbReference>
<feature type="region of interest" description="Disordered" evidence="10">
    <location>
        <begin position="1"/>
        <end position="26"/>
    </location>
</feature>
<feature type="region of interest" description="Disordered" evidence="10">
    <location>
        <begin position="41"/>
        <end position="84"/>
    </location>
</feature>
<dbReference type="Pfam" id="PF13715">
    <property type="entry name" value="CarbopepD_reg_2"/>
    <property type="match status" value="1"/>
</dbReference>
<dbReference type="PANTHER" id="PTHR33446:SF2">
    <property type="entry name" value="PROTEIN TONB"/>
    <property type="match status" value="1"/>
</dbReference>
<dbReference type="InterPro" id="IPR003538">
    <property type="entry name" value="TonB"/>
</dbReference>
<dbReference type="PRINTS" id="PR01374">
    <property type="entry name" value="TONBPROTEIN"/>
</dbReference>
<gene>
    <name evidence="12" type="ORF">KK078_25830</name>
</gene>
<evidence type="ECO:0000256" key="2">
    <source>
        <dbReference type="ARBA" id="ARBA00006555"/>
    </source>
</evidence>
<evidence type="ECO:0000256" key="1">
    <source>
        <dbReference type="ARBA" id="ARBA00004383"/>
    </source>
</evidence>
<evidence type="ECO:0000256" key="6">
    <source>
        <dbReference type="ARBA" id="ARBA00022692"/>
    </source>
</evidence>
<dbReference type="PANTHER" id="PTHR33446">
    <property type="entry name" value="PROTEIN TONB-RELATED"/>
    <property type="match status" value="1"/>
</dbReference>
<evidence type="ECO:0000256" key="4">
    <source>
        <dbReference type="ARBA" id="ARBA00022475"/>
    </source>
</evidence>
<dbReference type="InterPro" id="IPR006260">
    <property type="entry name" value="TonB/TolA_C"/>
</dbReference>
<dbReference type="NCBIfam" id="TIGR01352">
    <property type="entry name" value="tonB_Cterm"/>
    <property type="match status" value="1"/>
</dbReference>
<dbReference type="AlphaFoldDB" id="A0AAP2DG14"/>
<evidence type="ECO:0000256" key="3">
    <source>
        <dbReference type="ARBA" id="ARBA00022448"/>
    </source>
</evidence>
<dbReference type="SUPFAM" id="SSF74653">
    <property type="entry name" value="TolA/TonB C-terminal domain"/>
    <property type="match status" value="1"/>
</dbReference>
<reference evidence="12 13" key="1">
    <citation type="submission" date="2021-05" db="EMBL/GenBank/DDBJ databases">
        <title>A Polyphasic approach of four new species of the genus Ohtaekwangia: Ohtaekwangia histidinii sp. nov., Ohtaekwangia cretensis sp. nov., Ohtaekwangia indiensis sp. nov., Ohtaekwangia reichenbachii sp. nov. from diverse environment.</title>
        <authorList>
            <person name="Octaviana S."/>
        </authorList>
    </citation>
    <scope>NUCLEOTIDE SEQUENCE [LARGE SCALE GENOMIC DNA]</scope>
    <source>
        <strain evidence="12 13">PWU37</strain>
    </source>
</reference>
<keyword evidence="7" id="KW-0653">Protein transport</keyword>
<dbReference type="GO" id="GO:0015031">
    <property type="term" value="P:protein transport"/>
    <property type="evidence" value="ECO:0007669"/>
    <property type="project" value="UniProtKB-KW"/>
</dbReference>
<dbReference type="InterPro" id="IPR037682">
    <property type="entry name" value="TonB_C"/>
</dbReference>
<evidence type="ECO:0000256" key="9">
    <source>
        <dbReference type="ARBA" id="ARBA00023136"/>
    </source>
</evidence>
<comment type="caution">
    <text evidence="12">The sequence shown here is derived from an EMBL/GenBank/DDBJ whole genome shotgun (WGS) entry which is preliminary data.</text>
</comment>
<dbReference type="Proteomes" id="UP001319180">
    <property type="component" value="Unassembled WGS sequence"/>
</dbReference>
<evidence type="ECO:0000259" key="11">
    <source>
        <dbReference type="PROSITE" id="PS52015"/>
    </source>
</evidence>
<organism evidence="12 13">
    <name type="scientific">Dawidia soli</name>
    <dbReference type="NCBI Taxonomy" id="2782352"/>
    <lineage>
        <taxon>Bacteria</taxon>
        <taxon>Pseudomonadati</taxon>
        <taxon>Bacteroidota</taxon>
        <taxon>Cytophagia</taxon>
        <taxon>Cytophagales</taxon>
        <taxon>Chryseotaleaceae</taxon>
        <taxon>Dawidia</taxon>
    </lineage>
</organism>
<dbReference type="EMBL" id="JAHESC010000053">
    <property type="protein sequence ID" value="MBT1690010.1"/>
    <property type="molecule type" value="Genomic_DNA"/>
</dbReference>
<dbReference type="Gene3D" id="3.30.1150.10">
    <property type="match status" value="1"/>
</dbReference>
<sequence>AESVPPASRSIADTKESAVPLVEPEQQPTVAALKEESVAAAELKTEPADDGEAATRKRKALTVQQTDENERKQRANTDTPAPLSGRVAGIAIAPSAPSAKTVTGKVTLSDDGTGIPGVNVMVLGSEQGTVTDVNGNYQIRVEDEKNTTLAFSFIGMESKEVPLGDTDKVDVQLDQDVSQLSEVVVTGFGTDNGPVKEDITTFQLATPAGGRGAFKQYLETNLHYPEQALANEVEGKVTIQFTVESSGRLSEFKVLKGIGYGCDEEVIRLIKNGPRWQPSKRADEAVKDNVKVRLKFRLPKKK</sequence>
<evidence type="ECO:0000256" key="8">
    <source>
        <dbReference type="ARBA" id="ARBA00022989"/>
    </source>
</evidence>
<comment type="subcellular location">
    <subcellularLocation>
        <location evidence="1">Cell inner membrane</location>
        <topology evidence="1">Single-pass membrane protein</topology>
        <orientation evidence="1">Periplasmic side</orientation>
    </subcellularLocation>
</comment>
<dbReference type="GO" id="GO:0098797">
    <property type="term" value="C:plasma membrane protein complex"/>
    <property type="evidence" value="ECO:0007669"/>
    <property type="project" value="TreeGrafter"/>
</dbReference>
<dbReference type="SUPFAM" id="SSF49464">
    <property type="entry name" value="Carboxypeptidase regulatory domain-like"/>
    <property type="match status" value="1"/>
</dbReference>
<name>A0AAP2DG14_9BACT</name>
<evidence type="ECO:0000256" key="5">
    <source>
        <dbReference type="ARBA" id="ARBA00022519"/>
    </source>
</evidence>
<dbReference type="Gene3D" id="2.60.40.1120">
    <property type="entry name" value="Carboxypeptidase-like, regulatory domain"/>
    <property type="match status" value="1"/>
</dbReference>
<keyword evidence="8" id="KW-1133">Transmembrane helix</keyword>
<keyword evidence="6" id="KW-0812">Transmembrane</keyword>
<comment type="similarity">
    <text evidence="2">Belongs to the TonB family.</text>
</comment>
<feature type="domain" description="TonB C-terminal" evidence="11">
    <location>
        <begin position="209"/>
        <end position="302"/>
    </location>
</feature>
<dbReference type="Pfam" id="PF03544">
    <property type="entry name" value="TonB_C"/>
    <property type="match status" value="1"/>
</dbReference>
<evidence type="ECO:0000313" key="12">
    <source>
        <dbReference type="EMBL" id="MBT1690010.1"/>
    </source>
</evidence>
<protein>
    <submittedName>
        <fullName evidence="12">TonB family protein</fullName>
    </submittedName>
</protein>
<dbReference type="PROSITE" id="PS52015">
    <property type="entry name" value="TONB_CTD"/>
    <property type="match status" value="1"/>
</dbReference>
<keyword evidence="13" id="KW-1185">Reference proteome</keyword>